<comment type="caution">
    <text evidence="11">The sequence shown here is derived from an EMBL/GenBank/DDBJ whole genome shotgun (WGS) entry which is preliminary data.</text>
</comment>
<evidence type="ECO:0000256" key="1">
    <source>
        <dbReference type="ARBA" id="ARBA00022618"/>
    </source>
</evidence>
<dbReference type="HAMAP" id="MF_02204">
    <property type="entry name" value="Pal"/>
    <property type="match status" value="1"/>
</dbReference>
<dbReference type="PROSITE" id="PS51123">
    <property type="entry name" value="OMPA_2"/>
    <property type="match status" value="1"/>
</dbReference>
<comment type="subunit">
    <text evidence="8">The Tol-Pal system is composed of five core proteins: the inner membrane proteins TolA, TolQ and TolR, the periplasmic protein TolB and the outer membrane protein Pal. They form a network linking the inner and outer membranes and the peptidoglycan layer.</text>
</comment>
<dbReference type="InterPro" id="IPR006665">
    <property type="entry name" value="OmpA-like"/>
</dbReference>
<keyword evidence="12" id="KW-1185">Reference proteome</keyword>
<keyword evidence="2 8" id="KW-0732">Signal</keyword>
<organism evidence="11 12">
    <name type="scientific">Leeia speluncae</name>
    <dbReference type="NCBI Taxonomy" id="2884804"/>
    <lineage>
        <taxon>Bacteria</taxon>
        <taxon>Pseudomonadati</taxon>
        <taxon>Pseudomonadota</taxon>
        <taxon>Betaproteobacteria</taxon>
        <taxon>Neisseriales</taxon>
        <taxon>Leeiaceae</taxon>
        <taxon>Leeia</taxon>
    </lineage>
</organism>
<proteinExistence type="inferred from homology"/>
<evidence type="ECO:0000256" key="3">
    <source>
        <dbReference type="ARBA" id="ARBA00023136"/>
    </source>
</evidence>
<evidence type="ECO:0000256" key="5">
    <source>
        <dbReference type="ARBA" id="ARBA00023237"/>
    </source>
</evidence>
<dbReference type="InterPro" id="IPR050330">
    <property type="entry name" value="Bact_OuterMem_StrucFunc"/>
</dbReference>
<protein>
    <recommendedName>
        <fullName evidence="8">Peptidoglycan-associated lipoprotein</fullName>
        <shortName evidence="8">PAL</shortName>
    </recommendedName>
</protein>
<name>A0ABS8D6T7_9NEIS</name>
<evidence type="ECO:0000256" key="2">
    <source>
        <dbReference type="ARBA" id="ARBA00022729"/>
    </source>
</evidence>
<reference evidence="11" key="1">
    <citation type="submission" date="2021-10" db="EMBL/GenBank/DDBJ databases">
        <title>The complete genome sequence of Leeia sp. TBRC 13508.</title>
        <authorList>
            <person name="Charoenyingcharoen P."/>
            <person name="Yukphan P."/>
        </authorList>
    </citation>
    <scope>NUCLEOTIDE SEQUENCE</scope>
    <source>
        <strain evidence="11">TBRC 13508</strain>
    </source>
</reference>
<accession>A0ABS8D6T7</accession>
<evidence type="ECO:0000313" key="11">
    <source>
        <dbReference type="EMBL" id="MCB6183867.1"/>
    </source>
</evidence>
<dbReference type="PANTHER" id="PTHR30329:SF21">
    <property type="entry name" value="LIPOPROTEIN YIAD-RELATED"/>
    <property type="match status" value="1"/>
</dbReference>
<gene>
    <name evidence="8 11" type="primary">pal</name>
    <name evidence="11" type="ORF">LIN78_09955</name>
</gene>
<dbReference type="InterPro" id="IPR006664">
    <property type="entry name" value="OMP_bac"/>
</dbReference>
<keyword evidence="7 8" id="KW-0131">Cell cycle</keyword>
<evidence type="ECO:0000256" key="8">
    <source>
        <dbReference type="HAMAP-Rule" id="MF_02204"/>
    </source>
</evidence>
<dbReference type="InterPro" id="IPR039001">
    <property type="entry name" value="Pal"/>
</dbReference>
<dbReference type="EMBL" id="JAJBZT010000005">
    <property type="protein sequence ID" value="MCB6183867.1"/>
    <property type="molecule type" value="Genomic_DNA"/>
</dbReference>
<keyword evidence="5 8" id="KW-0998">Cell outer membrane</keyword>
<dbReference type="PANTHER" id="PTHR30329">
    <property type="entry name" value="STATOR ELEMENT OF FLAGELLAR MOTOR COMPLEX"/>
    <property type="match status" value="1"/>
</dbReference>
<dbReference type="PRINTS" id="PR01021">
    <property type="entry name" value="OMPADOMAIN"/>
</dbReference>
<comment type="function">
    <text evidence="8">Part of the Tol-Pal system, which plays a role in outer membrane invagination during cell division and is important for maintaining outer membrane integrity.</text>
</comment>
<keyword evidence="4 8" id="KW-0564">Palmitate</keyword>
<dbReference type="SUPFAM" id="SSF103088">
    <property type="entry name" value="OmpA-like"/>
    <property type="match status" value="1"/>
</dbReference>
<feature type="signal peptide" evidence="9">
    <location>
        <begin position="1"/>
        <end position="26"/>
    </location>
</feature>
<evidence type="ECO:0000256" key="6">
    <source>
        <dbReference type="ARBA" id="ARBA00023288"/>
    </source>
</evidence>
<keyword evidence="3 8" id="KW-0472">Membrane</keyword>
<dbReference type="CDD" id="cd07185">
    <property type="entry name" value="OmpA_C-like"/>
    <property type="match status" value="1"/>
</dbReference>
<comment type="subcellular location">
    <subcellularLocation>
        <location evidence="8">Cell outer membrane</location>
        <topology evidence="8">Lipid-anchor</topology>
    </subcellularLocation>
</comment>
<evidence type="ECO:0000259" key="10">
    <source>
        <dbReference type="PROSITE" id="PS51123"/>
    </source>
</evidence>
<evidence type="ECO:0000313" key="12">
    <source>
        <dbReference type="Proteomes" id="UP001165395"/>
    </source>
</evidence>
<keyword evidence="6 8" id="KW-0449">Lipoprotein</keyword>
<dbReference type="InterPro" id="IPR014169">
    <property type="entry name" value="Pal_lipo_C"/>
</dbReference>
<sequence>MRVMQFAGSILLAGLLAACASNNPQATNGAPVESRNNADANAQTTQVNDDGKMAQVDLDKQNAGDEVANLQKGSIFFDYDQYTVKDDFKGLIEANAAFLKNHPAAKVLIQGNTDDRGSREYNLALGQKRANAVKEALEVLGADTNRVEAASLGEEKPRCEQASEECYAQNRRADFLYQGQ</sequence>
<feature type="domain" description="OmpA-like" evidence="10">
    <location>
        <begin position="64"/>
        <end position="180"/>
    </location>
</feature>
<dbReference type="Gene3D" id="3.30.1330.60">
    <property type="entry name" value="OmpA-like domain"/>
    <property type="match status" value="1"/>
</dbReference>
<dbReference type="PROSITE" id="PS51257">
    <property type="entry name" value="PROKAR_LIPOPROTEIN"/>
    <property type="match status" value="1"/>
</dbReference>
<evidence type="ECO:0000256" key="9">
    <source>
        <dbReference type="SAM" id="SignalP"/>
    </source>
</evidence>
<evidence type="ECO:0000256" key="7">
    <source>
        <dbReference type="ARBA" id="ARBA00023306"/>
    </source>
</evidence>
<dbReference type="Proteomes" id="UP001165395">
    <property type="component" value="Unassembled WGS sequence"/>
</dbReference>
<evidence type="ECO:0000256" key="4">
    <source>
        <dbReference type="ARBA" id="ARBA00023139"/>
    </source>
</evidence>
<dbReference type="NCBIfam" id="TIGR02802">
    <property type="entry name" value="Pal_lipo"/>
    <property type="match status" value="1"/>
</dbReference>
<keyword evidence="1 8" id="KW-0132">Cell division</keyword>
<dbReference type="InterPro" id="IPR036737">
    <property type="entry name" value="OmpA-like_sf"/>
</dbReference>
<dbReference type="RefSeq" id="WP_227180649.1">
    <property type="nucleotide sequence ID" value="NZ_JAJBZT010000005.1"/>
</dbReference>
<comment type="similarity">
    <text evidence="8">Belongs to the Pal lipoprotein family.</text>
</comment>
<dbReference type="Pfam" id="PF00691">
    <property type="entry name" value="OmpA"/>
    <property type="match status" value="1"/>
</dbReference>
<feature type="chain" id="PRO_5045247246" description="Peptidoglycan-associated lipoprotein" evidence="9">
    <location>
        <begin position="27"/>
        <end position="180"/>
    </location>
</feature>